<dbReference type="InterPro" id="IPR008769">
    <property type="entry name" value="PhaF_PhaI"/>
</dbReference>
<evidence type="ECO:0000313" key="2">
    <source>
        <dbReference type="EMBL" id="MED4127135.1"/>
    </source>
</evidence>
<gene>
    <name evidence="2" type="ORF">P5F74_03205</name>
</gene>
<accession>A0ABU6NFZ3</accession>
<protein>
    <submittedName>
        <fullName evidence="2">Phasin family protein</fullName>
    </submittedName>
</protein>
<name>A0ABU6NFZ3_9BACI</name>
<reference evidence="2 3" key="1">
    <citation type="submission" date="2023-03" db="EMBL/GenBank/DDBJ databases">
        <title>Bacillus Genome Sequencing.</title>
        <authorList>
            <person name="Dunlap C."/>
        </authorList>
    </citation>
    <scope>NUCLEOTIDE SEQUENCE [LARGE SCALE GENOMIC DNA]</scope>
    <source>
        <strain evidence="2 3">B-4107</strain>
    </source>
</reference>
<dbReference type="NCBIfam" id="NF047773">
    <property type="entry name" value="phas_rel_Lepto"/>
    <property type="match status" value="1"/>
</dbReference>
<dbReference type="PANTHER" id="PTHR38664:SF1">
    <property type="entry name" value="SLR0058 PROTEIN"/>
    <property type="match status" value="1"/>
</dbReference>
<keyword evidence="1" id="KW-0175">Coiled coil</keyword>
<proteinExistence type="predicted"/>
<organism evidence="2 3">
    <name type="scientific">Shouchella miscanthi</name>
    <dbReference type="NCBI Taxonomy" id="2598861"/>
    <lineage>
        <taxon>Bacteria</taxon>
        <taxon>Bacillati</taxon>
        <taxon>Bacillota</taxon>
        <taxon>Bacilli</taxon>
        <taxon>Bacillales</taxon>
        <taxon>Bacillaceae</taxon>
        <taxon>Shouchella</taxon>
    </lineage>
</organism>
<dbReference type="PANTHER" id="PTHR38664">
    <property type="entry name" value="SLR0058 PROTEIN"/>
    <property type="match status" value="1"/>
</dbReference>
<dbReference type="Proteomes" id="UP001341820">
    <property type="component" value="Unassembled WGS sequence"/>
</dbReference>
<comment type="caution">
    <text evidence="2">The sequence shown here is derived from an EMBL/GenBank/DDBJ whole genome shotgun (WGS) entry which is preliminary data.</text>
</comment>
<keyword evidence="3" id="KW-1185">Reference proteome</keyword>
<dbReference type="RefSeq" id="WP_246117032.1">
    <property type="nucleotide sequence ID" value="NZ_CP042163.1"/>
</dbReference>
<feature type="coiled-coil region" evidence="1">
    <location>
        <begin position="47"/>
        <end position="104"/>
    </location>
</feature>
<evidence type="ECO:0000256" key="1">
    <source>
        <dbReference type="SAM" id="Coils"/>
    </source>
</evidence>
<dbReference type="Pfam" id="PF05597">
    <property type="entry name" value="Phasin"/>
    <property type="match status" value="1"/>
</dbReference>
<sequence length="109" mass="12153">MAMRDVLNNVYSLGVGAASASKEQIERTVNELVQRGEVKRSESNQLVDDLMEKGKKAQKEVESMITERVKQYLVSMDIPTQAEVDALKARVAILEKTLAQQDQAQSNDD</sequence>
<evidence type="ECO:0000313" key="3">
    <source>
        <dbReference type="Proteomes" id="UP001341820"/>
    </source>
</evidence>
<dbReference type="EMBL" id="JAROAS010000006">
    <property type="protein sequence ID" value="MED4127135.1"/>
    <property type="molecule type" value="Genomic_DNA"/>
</dbReference>